<dbReference type="PANTHER" id="PTHR24567">
    <property type="entry name" value="CRP FAMILY TRANSCRIPTIONAL REGULATORY PROTEIN"/>
    <property type="match status" value="1"/>
</dbReference>
<evidence type="ECO:0000256" key="3">
    <source>
        <dbReference type="ARBA" id="ARBA00023125"/>
    </source>
</evidence>
<dbReference type="Gene3D" id="1.10.10.10">
    <property type="entry name" value="Winged helix-like DNA-binding domain superfamily/Winged helix DNA-binding domain"/>
    <property type="match status" value="1"/>
</dbReference>
<evidence type="ECO:0000256" key="4">
    <source>
        <dbReference type="ARBA" id="ARBA00023149"/>
    </source>
</evidence>
<evidence type="ECO:0000313" key="7">
    <source>
        <dbReference type="EMBL" id="PHM28006.1"/>
    </source>
</evidence>
<evidence type="ECO:0000256" key="1">
    <source>
        <dbReference type="ARBA" id="ARBA00022566"/>
    </source>
</evidence>
<dbReference type="GO" id="GO:0003677">
    <property type="term" value="F:DNA binding"/>
    <property type="evidence" value="ECO:0007669"/>
    <property type="project" value="UniProtKB-KW"/>
</dbReference>
<keyword evidence="1" id="KW-0116">cAMP-binding</keyword>
<organism evidence="7 8">
    <name type="scientific">Xenorhabdus budapestensis</name>
    <dbReference type="NCBI Taxonomy" id="290110"/>
    <lineage>
        <taxon>Bacteria</taxon>
        <taxon>Pseudomonadati</taxon>
        <taxon>Pseudomonadota</taxon>
        <taxon>Gammaproteobacteria</taxon>
        <taxon>Enterobacterales</taxon>
        <taxon>Morganellaceae</taxon>
        <taxon>Xenorhabdus</taxon>
    </lineage>
</organism>
<accession>A0A2D0J126</accession>
<dbReference type="Pfam" id="PF13545">
    <property type="entry name" value="HTH_Crp_2"/>
    <property type="match status" value="1"/>
</dbReference>
<dbReference type="Pfam" id="PF00027">
    <property type="entry name" value="cNMP_binding"/>
    <property type="match status" value="1"/>
</dbReference>
<keyword evidence="1" id="KW-0547">Nucleotide-binding</keyword>
<dbReference type="RefSeq" id="WP_169923045.1">
    <property type="nucleotide sequence ID" value="NZ_CAWNNJ010000141.1"/>
</dbReference>
<dbReference type="AlphaFoldDB" id="A0A2D0J126"/>
<keyword evidence="3" id="KW-0238">DNA-binding</keyword>
<dbReference type="GO" id="GO:0030552">
    <property type="term" value="F:cAMP binding"/>
    <property type="evidence" value="ECO:0007669"/>
    <property type="project" value="UniProtKB-KW"/>
</dbReference>
<dbReference type="InterPro" id="IPR036388">
    <property type="entry name" value="WH-like_DNA-bd_sf"/>
</dbReference>
<dbReference type="SMART" id="SM00100">
    <property type="entry name" value="cNMP"/>
    <property type="match status" value="1"/>
</dbReference>
<dbReference type="InterPro" id="IPR036390">
    <property type="entry name" value="WH_DNA-bd_sf"/>
</dbReference>
<keyword evidence="2" id="KW-0805">Transcription regulation</keyword>
<evidence type="ECO:0000259" key="6">
    <source>
        <dbReference type="PROSITE" id="PS50042"/>
    </source>
</evidence>
<dbReference type="GO" id="GO:0003700">
    <property type="term" value="F:DNA-binding transcription factor activity"/>
    <property type="evidence" value="ECO:0007669"/>
    <property type="project" value="TreeGrafter"/>
</dbReference>
<protein>
    <submittedName>
        <fullName evidence="7">cAMP-regulatory protein</fullName>
    </submittedName>
</protein>
<dbReference type="SUPFAM" id="SSF51206">
    <property type="entry name" value="cAMP-binding domain-like"/>
    <property type="match status" value="1"/>
</dbReference>
<dbReference type="InterPro" id="IPR018490">
    <property type="entry name" value="cNMP-bd_dom_sf"/>
</dbReference>
<dbReference type="CDD" id="cd00038">
    <property type="entry name" value="CAP_ED"/>
    <property type="match status" value="1"/>
</dbReference>
<keyword evidence="5" id="KW-0804">Transcription</keyword>
<comment type="caution">
    <text evidence="7">The sequence shown here is derived from an EMBL/GenBank/DDBJ whole genome shotgun (WGS) entry which is preliminary data.</text>
</comment>
<dbReference type="EMBL" id="NIBS01000007">
    <property type="protein sequence ID" value="PHM28006.1"/>
    <property type="molecule type" value="Genomic_DNA"/>
</dbReference>
<dbReference type="InterPro" id="IPR014710">
    <property type="entry name" value="RmlC-like_jellyroll"/>
</dbReference>
<dbReference type="InterPro" id="IPR050397">
    <property type="entry name" value="Env_Response_Regulators"/>
</dbReference>
<dbReference type="GO" id="GO:0005829">
    <property type="term" value="C:cytosol"/>
    <property type="evidence" value="ECO:0007669"/>
    <property type="project" value="TreeGrafter"/>
</dbReference>
<dbReference type="PROSITE" id="PS50042">
    <property type="entry name" value="CNMP_BINDING_3"/>
    <property type="match status" value="1"/>
</dbReference>
<sequence>MSNSAGNFNGSIVDFIRGDSASVKNIRFYKDEYIYVGGGRGNFYFIEKGHVKVSTQTEDGRTCNIGFYKEGDFFGESGLSGDIIPETATALIDCAIKKINFSSFLEEIKGKVILYHFVIYMANKIIEHQKTISSFVIFNSEKRLAYSLMRMASEIKNDNVSSIKNKISYQDLSYMVGTTRSRVGYFMNFFLRQGIIKESKDCFLIVDKKRIEEYLVE</sequence>
<gene>
    <name evidence="7" type="ORF">Xbud_01733</name>
</gene>
<keyword evidence="4" id="KW-0114">cAMP</keyword>
<dbReference type="InterPro" id="IPR000595">
    <property type="entry name" value="cNMP-bd_dom"/>
</dbReference>
<evidence type="ECO:0000256" key="5">
    <source>
        <dbReference type="ARBA" id="ARBA00023163"/>
    </source>
</evidence>
<dbReference type="SUPFAM" id="SSF46785">
    <property type="entry name" value="Winged helix' DNA-binding domain"/>
    <property type="match status" value="1"/>
</dbReference>
<dbReference type="InterPro" id="IPR012318">
    <property type="entry name" value="HTH_CRP"/>
</dbReference>
<name>A0A2D0J126_XENBU</name>
<reference evidence="7 8" key="1">
    <citation type="journal article" date="2017" name="Nat. Microbiol.">
        <title>Natural product diversity associated with the nematode symbionts Photorhabdus and Xenorhabdus.</title>
        <authorList>
            <person name="Tobias N.J."/>
            <person name="Wolff H."/>
            <person name="Djahanschiri B."/>
            <person name="Grundmann F."/>
            <person name="Kronenwerth M."/>
            <person name="Shi Y.M."/>
            <person name="Simonyi S."/>
            <person name="Grun P."/>
            <person name="Shapiro-Ilan D."/>
            <person name="Pidot S.J."/>
            <person name="Stinear T.P."/>
            <person name="Ebersberger I."/>
            <person name="Bode H.B."/>
        </authorList>
    </citation>
    <scope>NUCLEOTIDE SEQUENCE [LARGE SCALE GENOMIC DNA]</scope>
    <source>
        <strain evidence="7 8">DSM 16342</strain>
    </source>
</reference>
<proteinExistence type="predicted"/>
<feature type="domain" description="Cyclic nucleotide-binding" evidence="6">
    <location>
        <begin position="31"/>
        <end position="90"/>
    </location>
</feature>
<dbReference type="Gene3D" id="2.60.120.10">
    <property type="entry name" value="Jelly Rolls"/>
    <property type="match status" value="1"/>
</dbReference>
<dbReference type="PANTHER" id="PTHR24567:SF68">
    <property type="entry name" value="DNA-BINDING TRANSCRIPTIONAL DUAL REGULATOR CRP"/>
    <property type="match status" value="1"/>
</dbReference>
<evidence type="ECO:0000256" key="2">
    <source>
        <dbReference type="ARBA" id="ARBA00023015"/>
    </source>
</evidence>
<evidence type="ECO:0000313" key="8">
    <source>
        <dbReference type="Proteomes" id="UP000225833"/>
    </source>
</evidence>
<dbReference type="Proteomes" id="UP000225833">
    <property type="component" value="Unassembled WGS sequence"/>
</dbReference>